<evidence type="ECO:0000313" key="3">
    <source>
        <dbReference type="EMBL" id="KAJ1922941.1"/>
    </source>
</evidence>
<proteinExistence type="predicted"/>
<dbReference type="EMBL" id="JANBPT010000364">
    <property type="protein sequence ID" value="KAJ1922941.1"/>
    <property type="molecule type" value="Genomic_DNA"/>
</dbReference>
<evidence type="ECO:0000259" key="2">
    <source>
        <dbReference type="SMART" id="SM00831"/>
    </source>
</evidence>
<feature type="domain" description="Cation-transporting P-type ATPase N-terminal" evidence="2">
    <location>
        <begin position="46"/>
        <end position="104"/>
    </location>
</feature>
<reference evidence="3" key="1">
    <citation type="submission" date="2022-07" db="EMBL/GenBank/DDBJ databases">
        <title>Phylogenomic reconstructions and comparative analyses of Kickxellomycotina fungi.</title>
        <authorList>
            <person name="Reynolds N.K."/>
            <person name="Stajich J.E."/>
            <person name="Barry K."/>
            <person name="Grigoriev I.V."/>
            <person name="Crous P."/>
            <person name="Smith M.E."/>
        </authorList>
    </citation>
    <scope>NUCLEOTIDE SEQUENCE</scope>
    <source>
        <strain evidence="3">RSA 861</strain>
    </source>
</reference>
<dbReference type="InterPro" id="IPR004014">
    <property type="entry name" value="ATPase_P-typ_cation-transptr_N"/>
</dbReference>
<name>A0A9W8A7S0_9FUNG</name>
<dbReference type="OrthoDB" id="116380at2759"/>
<evidence type="ECO:0000256" key="1">
    <source>
        <dbReference type="SAM" id="MobiDB-lite"/>
    </source>
</evidence>
<accession>A0A9W8A7S0</accession>
<feature type="compositionally biased region" description="Basic and acidic residues" evidence="1">
    <location>
        <begin position="1"/>
        <end position="26"/>
    </location>
</feature>
<dbReference type="AlphaFoldDB" id="A0A9W8A7S0"/>
<evidence type="ECO:0000313" key="4">
    <source>
        <dbReference type="Proteomes" id="UP001150569"/>
    </source>
</evidence>
<sequence length="104" mass="11987">MSEHDETIRAESSHHSEKAPAPRHEAINVNGMNLAVEDLYDKEKYDLSTMDTSDVFTLLQTSPKGLTDQDVATRLEKFGHNRLEQKEINPILQFLSFMWNPLSW</sequence>
<keyword evidence="4" id="KW-1185">Reference proteome</keyword>
<dbReference type="SUPFAM" id="SSF81665">
    <property type="entry name" value="Calcium ATPase, transmembrane domain M"/>
    <property type="match status" value="1"/>
</dbReference>
<gene>
    <name evidence="3" type="ORF">IWQ60_006194</name>
</gene>
<protein>
    <recommendedName>
        <fullName evidence="2">Cation-transporting P-type ATPase N-terminal domain-containing protein</fullName>
    </recommendedName>
</protein>
<dbReference type="Proteomes" id="UP001150569">
    <property type="component" value="Unassembled WGS sequence"/>
</dbReference>
<dbReference type="Pfam" id="PF00690">
    <property type="entry name" value="Cation_ATPase_N"/>
    <property type="match status" value="1"/>
</dbReference>
<feature type="region of interest" description="Disordered" evidence="1">
    <location>
        <begin position="1"/>
        <end position="28"/>
    </location>
</feature>
<dbReference type="SMART" id="SM00831">
    <property type="entry name" value="Cation_ATPase_N"/>
    <property type="match status" value="1"/>
</dbReference>
<dbReference type="InterPro" id="IPR023298">
    <property type="entry name" value="ATPase_P-typ_TM_dom_sf"/>
</dbReference>
<organism evidence="3 4">
    <name type="scientific">Tieghemiomyces parasiticus</name>
    <dbReference type="NCBI Taxonomy" id="78921"/>
    <lineage>
        <taxon>Eukaryota</taxon>
        <taxon>Fungi</taxon>
        <taxon>Fungi incertae sedis</taxon>
        <taxon>Zoopagomycota</taxon>
        <taxon>Kickxellomycotina</taxon>
        <taxon>Dimargaritomycetes</taxon>
        <taxon>Dimargaritales</taxon>
        <taxon>Dimargaritaceae</taxon>
        <taxon>Tieghemiomyces</taxon>
    </lineage>
</organism>
<comment type="caution">
    <text evidence="3">The sequence shown here is derived from an EMBL/GenBank/DDBJ whole genome shotgun (WGS) entry which is preliminary data.</text>
</comment>